<reference evidence="4" key="1">
    <citation type="submission" date="2016-01" db="EMBL/GenBank/DDBJ databases">
        <authorList>
            <person name="Peeters C."/>
        </authorList>
    </citation>
    <scope>NUCLEOTIDE SEQUENCE [LARGE SCALE GENOMIC DNA]</scope>
    <source>
        <strain evidence="4">LMG 29325</strain>
    </source>
</reference>
<organism evidence="4 5">
    <name type="scientific">Caballeronia glebae</name>
    <dbReference type="NCBI Taxonomy" id="1777143"/>
    <lineage>
        <taxon>Bacteria</taxon>
        <taxon>Pseudomonadati</taxon>
        <taxon>Pseudomonadota</taxon>
        <taxon>Betaproteobacteria</taxon>
        <taxon>Burkholderiales</taxon>
        <taxon>Burkholderiaceae</taxon>
        <taxon>Caballeronia</taxon>
    </lineage>
</organism>
<comment type="caution">
    <text evidence="4">The sequence shown here is derived from an EMBL/GenBank/DDBJ whole genome shotgun (WGS) entry which is preliminary data.</text>
</comment>
<evidence type="ECO:0000256" key="2">
    <source>
        <dbReference type="ARBA" id="ARBA00022679"/>
    </source>
</evidence>
<dbReference type="PANTHER" id="PTHR12049">
    <property type="entry name" value="PROTEIN ARGININE METHYLTRANSFERASE NDUFAF7, MITOCHONDRIAL"/>
    <property type="match status" value="1"/>
</dbReference>
<name>A0A158C4J9_9BURK</name>
<feature type="region of interest" description="Disordered" evidence="3">
    <location>
        <begin position="1"/>
        <end position="22"/>
    </location>
</feature>
<dbReference type="GO" id="GO:0032259">
    <property type="term" value="P:methylation"/>
    <property type="evidence" value="ECO:0007669"/>
    <property type="project" value="UniProtKB-KW"/>
</dbReference>
<sequence length="438" mass="47384">MRFAAPVTSTARVRETGPDDGALAEENGLEALIYNTGMNPNARQSDSLPAPGADALAQSDALTDLISGRIAAAGGWLPFDRYMDLALYAPRLGYYSGGAMKFGRRAEDGSDFVTAPELSPLFATTLARPVAQALQQSDTRQLMEFGAGTGRLATGLLSALADLDVAFDSYAIVDLSGELRDRQRETIAKLAPALAAKVKWLDALPDRFEGVVIGNEVLDAMPVRLVVRKLGAWHERGVVMLNDRFAFDDRPIAPDAQIESIDAAIDESNDEPFAEYLTETHEAALAFTKTVCTMLVRGAAFFIDYGFPRREFYHAQRATGTLMCHYRHRAHADPFLYPGLQDITAHVEFTGIAEAGVETGADLLGFTSQARFLMNAGITDVLSDLDPADVKRFLPAANAVQKLLSEAEMGELFKVIAFSRGIPGTLDAFATGDRSHTL</sequence>
<dbReference type="PANTHER" id="PTHR12049:SF7">
    <property type="entry name" value="PROTEIN ARGININE METHYLTRANSFERASE NDUFAF7, MITOCHONDRIAL"/>
    <property type="match status" value="1"/>
</dbReference>
<keyword evidence="1" id="KW-0489">Methyltransferase</keyword>
<accession>A0A158C4J9</accession>
<evidence type="ECO:0000256" key="1">
    <source>
        <dbReference type="ARBA" id="ARBA00022603"/>
    </source>
</evidence>
<dbReference type="EMBL" id="FCOJ02000042">
    <property type="protein sequence ID" value="SAK77284.1"/>
    <property type="molecule type" value="Genomic_DNA"/>
</dbReference>
<dbReference type="InterPro" id="IPR038375">
    <property type="entry name" value="NDUFAF7_sf"/>
</dbReference>
<dbReference type="InterPro" id="IPR029063">
    <property type="entry name" value="SAM-dependent_MTases_sf"/>
</dbReference>
<keyword evidence="2" id="KW-0808">Transferase</keyword>
<proteinExistence type="predicted"/>
<evidence type="ECO:0008006" key="6">
    <source>
        <dbReference type="Google" id="ProtNLM"/>
    </source>
</evidence>
<evidence type="ECO:0000256" key="3">
    <source>
        <dbReference type="SAM" id="MobiDB-lite"/>
    </source>
</evidence>
<dbReference type="Pfam" id="PF02636">
    <property type="entry name" value="Methyltransf_28"/>
    <property type="match status" value="1"/>
</dbReference>
<dbReference type="SUPFAM" id="SSF53335">
    <property type="entry name" value="S-adenosyl-L-methionine-dependent methyltransferases"/>
    <property type="match status" value="1"/>
</dbReference>
<dbReference type="Proteomes" id="UP000054596">
    <property type="component" value="Unassembled WGS sequence"/>
</dbReference>
<evidence type="ECO:0000313" key="5">
    <source>
        <dbReference type="Proteomes" id="UP000054596"/>
    </source>
</evidence>
<gene>
    <name evidence="4" type="ORF">AWB82_04977</name>
</gene>
<dbReference type="AlphaFoldDB" id="A0A158C4J9"/>
<evidence type="ECO:0000313" key="4">
    <source>
        <dbReference type="EMBL" id="SAK77284.1"/>
    </source>
</evidence>
<keyword evidence="5" id="KW-1185">Reference proteome</keyword>
<dbReference type="GO" id="GO:0035243">
    <property type="term" value="F:protein-arginine omega-N symmetric methyltransferase activity"/>
    <property type="evidence" value="ECO:0007669"/>
    <property type="project" value="TreeGrafter"/>
</dbReference>
<dbReference type="Gene3D" id="3.40.50.12710">
    <property type="match status" value="1"/>
</dbReference>
<dbReference type="InterPro" id="IPR003788">
    <property type="entry name" value="NDUFAF7"/>
</dbReference>
<dbReference type="STRING" id="1777143.AWB82_04977"/>
<protein>
    <recommendedName>
        <fullName evidence="6">SAM-dependent methyltransferase</fullName>
    </recommendedName>
</protein>